<dbReference type="PROSITE" id="PS51118">
    <property type="entry name" value="HTH_HXLR"/>
    <property type="match status" value="1"/>
</dbReference>
<comment type="caution">
    <text evidence="5">The sequence shown here is derived from an EMBL/GenBank/DDBJ whole genome shotgun (WGS) entry which is preliminary data.</text>
</comment>
<dbReference type="SUPFAM" id="SSF46785">
    <property type="entry name" value="Winged helix' DNA-binding domain"/>
    <property type="match status" value="1"/>
</dbReference>
<name>A0A087EGK4_9BIFI</name>
<dbReference type="InterPro" id="IPR011991">
    <property type="entry name" value="ArsR-like_HTH"/>
</dbReference>
<gene>
    <name evidence="5" type="ORF">BITS_1464</name>
</gene>
<dbReference type="Gene3D" id="1.10.10.10">
    <property type="entry name" value="Winged helix-like DNA-binding domain superfamily/Winged helix DNA-binding domain"/>
    <property type="match status" value="1"/>
</dbReference>
<feature type="domain" description="HTH hxlR-type" evidence="4">
    <location>
        <begin position="23"/>
        <end position="118"/>
    </location>
</feature>
<accession>A0A087EGK4</accession>
<evidence type="ECO:0000256" key="3">
    <source>
        <dbReference type="ARBA" id="ARBA00023163"/>
    </source>
</evidence>
<dbReference type="STRING" id="356829.BITS_1464"/>
<dbReference type="EMBL" id="JGZU01000006">
    <property type="protein sequence ID" value="KFJ06905.1"/>
    <property type="molecule type" value="Genomic_DNA"/>
</dbReference>
<evidence type="ECO:0000259" key="4">
    <source>
        <dbReference type="PROSITE" id="PS51118"/>
    </source>
</evidence>
<dbReference type="OrthoDB" id="370168at2"/>
<dbReference type="GO" id="GO:0003677">
    <property type="term" value="F:DNA binding"/>
    <property type="evidence" value="ECO:0007669"/>
    <property type="project" value="UniProtKB-KW"/>
</dbReference>
<evidence type="ECO:0000313" key="6">
    <source>
        <dbReference type="Proteomes" id="UP000029080"/>
    </source>
</evidence>
<dbReference type="AlphaFoldDB" id="A0A087EGK4"/>
<reference evidence="5 6" key="1">
    <citation type="submission" date="2014-03" db="EMBL/GenBank/DDBJ databases">
        <title>Genomics of Bifidobacteria.</title>
        <authorList>
            <person name="Ventura M."/>
            <person name="Milani C."/>
            <person name="Lugli G.A."/>
        </authorList>
    </citation>
    <scope>NUCLEOTIDE SEQUENCE [LARGE SCALE GENOMIC DNA]</scope>
    <source>
        <strain evidence="5 6">JCM 13495</strain>
    </source>
</reference>
<evidence type="ECO:0000256" key="2">
    <source>
        <dbReference type="ARBA" id="ARBA00023125"/>
    </source>
</evidence>
<keyword evidence="6" id="KW-1185">Reference proteome</keyword>
<dbReference type="Pfam" id="PF01638">
    <property type="entry name" value="HxlR"/>
    <property type="match status" value="1"/>
</dbReference>
<dbReference type="RefSeq" id="WP_044259390.1">
    <property type="nucleotide sequence ID" value="NZ_JGZU01000006.1"/>
</dbReference>
<dbReference type="InterPro" id="IPR036388">
    <property type="entry name" value="WH-like_DNA-bd_sf"/>
</dbReference>
<dbReference type="PANTHER" id="PTHR33204:SF37">
    <property type="entry name" value="HTH-TYPE TRANSCRIPTIONAL REGULATOR YODB"/>
    <property type="match status" value="1"/>
</dbReference>
<dbReference type="PANTHER" id="PTHR33204">
    <property type="entry name" value="TRANSCRIPTIONAL REGULATOR, MARR FAMILY"/>
    <property type="match status" value="1"/>
</dbReference>
<keyword evidence="2" id="KW-0238">DNA-binding</keyword>
<dbReference type="InterPro" id="IPR002577">
    <property type="entry name" value="HTH_HxlR"/>
</dbReference>
<dbReference type="InterPro" id="IPR036390">
    <property type="entry name" value="WH_DNA-bd_sf"/>
</dbReference>
<keyword evidence="3" id="KW-0804">Transcription</keyword>
<dbReference type="Proteomes" id="UP000029080">
    <property type="component" value="Unassembled WGS sequence"/>
</dbReference>
<evidence type="ECO:0000313" key="5">
    <source>
        <dbReference type="EMBL" id="KFJ06905.1"/>
    </source>
</evidence>
<dbReference type="CDD" id="cd00090">
    <property type="entry name" value="HTH_ARSR"/>
    <property type="match status" value="1"/>
</dbReference>
<protein>
    <submittedName>
        <fullName evidence="5">HxlR family transcriptional regulator</fullName>
    </submittedName>
</protein>
<sequence length="125" mass="13699">MTQKDMCDGYENPQNYNVFAAQCPSRKLLTDATRRWSILVLAALLGQSRRFGQLRSDVEGISDRMLSQTLGLLVEDGLVARDDSGDAPIYSLTEPGKTVAQPTAQLFTAIYQALDQMPEGDTLSA</sequence>
<proteinExistence type="predicted"/>
<organism evidence="5 6">
    <name type="scientific">Bifidobacterium tsurumiense</name>
    <dbReference type="NCBI Taxonomy" id="356829"/>
    <lineage>
        <taxon>Bacteria</taxon>
        <taxon>Bacillati</taxon>
        <taxon>Actinomycetota</taxon>
        <taxon>Actinomycetes</taxon>
        <taxon>Bifidobacteriales</taxon>
        <taxon>Bifidobacteriaceae</taxon>
        <taxon>Bifidobacterium</taxon>
    </lineage>
</organism>
<dbReference type="eggNOG" id="COG1733">
    <property type="taxonomic scope" value="Bacteria"/>
</dbReference>
<evidence type="ECO:0000256" key="1">
    <source>
        <dbReference type="ARBA" id="ARBA00023015"/>
    </source>
</evidence>
<keyword evidence="1" id="KW-0805">Transcription regulation</keyword>